<keyword evidence="7" id="KW-1185">Reference proteome</keyword>
<name>A0A7X5J777_9HYPH</name>
<dbReference type="Proteomes" id="UP000586722">
    <property type="component" value="Unassembled WGS sequence"/>
</dbReference>
<dbReference type="PANTHER" id="PTHR30086:SF20">
    <property type="entry name" value="ARGININE EXPORTER PROTEIN ARGO-RELATED"/>
    <property type="match status" value="1"/>
</dbReference>
<keyword evidence="2" id="KW-1003">Cell membrane</keyword>
<dbReference type="InterPro" id="IPR001123">
    <property type="entry name" value="LeuE-type"/>
</dbReference>
<dbReference type="GO" id="GO:0015171">
    <property type="term" value="F:amino acid transmembrane transporter activity"/>
    <property type="evidence" value="ECO:0007669"/>
    <property type="project" value="TreeGrafter"/>
</dbReference>
<gene>
    <name evidence="6" type="ORF">GWI72_04095</name>
</gene>
<protein>
    <submittedName>
        <fullName evidence="6">LysE family transporter</fullName>
    </submittedName>
</protein>
<dbReference type="AlphaFoldDB" id="A0A7X5J777"/>
<evidence type="ECO:0000256" key="5">
    <source>
        <dbReference type="ARBA" id="ARBA00023136"/>
    </source>
</evidence>
<evidence type="ECO:0000256" key="4">
    <source>
        <dbReference type="ARBA" id="ARBA00022989"/>
    </source>
</evidence>
<evidence type="ECO:0000313" key="7">
    <source>
        <dbReference type="Proteomes" id="UP000586722"/>
    </source>
</evidence>
<accession>A0A7X5J777</accession>
<dbReference type="EMBL" id="JAABLQ010000001">
    <property type="protein sequence ID" value="NBN77444.1"/>
    <property type="molecule type" value="Genomic_DNA"/>
</dbReference>
<dbReference type="GO" id="GO:0033228">
    <property type="term" value="P:cysteine export across plasma membrane"/>
    <property type="evidence" value="ECO:0007669"/>
    <property type="project" value="TreeGrafter"/>
</dbReference>
<reference evidence="6 7" key="1">
    <citation type="submission" date="2020-01" db="EMBL/GenBank/DDBJ databases">
        <authorList>
            <person name="Peng S.Y."/>
            <person name="Li J."/>
            <person name="Wang M."/>
            <person name="Wang L."/>
            <person name="Wang C.Q."/>
            <person name="Wang J.R."/>
        </authorList>
    </citation>
    <scope>NUCLEOTIDE SEQUENCE [LARGE SCALE GENOMIC DNA]</scope>
    <source>
        <strain evidence="6 7">XCT-53</strain>
    </source>
</reference>
<proteinExistence type="predicted"/>
<comment type="subcellular location">
    <subcellularLocation>
        <location evidence="1">Cell membrane</location>
        <topology evidence="1">Multi-pass membrane protein</topology>
    </subcellularLocation>
</comment>
<comment type="caution">
    <text evidence="6">The sequence shown here is derived from an EMBL/GenBank/DDBJ whole genome shotgun (WGS) entry which is preliminary data.</text>
</comment>
<evidence type="ECO:0000256" key="2">
    <source>
        <dbReference type="ARBA" id="ARBA00022475"/>
    </source>
</evidence>
<dbReference type="GO" id="GO:0005886">
    <property type="term" value="C:plasma membrane"/>
    <property type="evidence" value="ECO:0007669"/>
    <property type="project" value="UniProtKB-SubCell"/>
</dbReference>
<keyword evidence="4" id="KW-1133">Transmembrane helix</keyword>
<sequence>MTLETFLLGATALLATPGPTNTLLATSGAGRGVLRSLPLLAGEIGGYVLAILILREGVGPAIAAVPAFETALRLAVSGYLLYLALRLWRFGATAEAGGGPIGVRRVFVTTLLNPKAIIFAFTLIPAEADGLALLPWMGSLAALILCAGGLWILAGSAMARGLSGRVSGRIGYRFSALVLALLAGMVSAHAFTLG</sequence>
<dbReference type="Pfam" id="PF01810">
    <property type="entry name" value="LysE"/>
    <property type="match status" value="1"/>
</dbReference>
<dbReference type="RefSeq" id="WP_161675759.1">
    <property type="nucleotide sequence ID" value="NZ_JAABLP010000002.1"/>
</dbReference>
<evidence type="ECO:0000313" key="6">
    <source>
        <dbReference type="EMBL" id="NBN77444.1"/>
    </source>
</evidence>
<keyword evidence="3" id="KW-0812">Transmembrane</keyword>
<keyword evidence="5" id="KW-0472">Membrane</keyword>
<organism evidence="6 7">
    <name type="scientific">Pannonibacter tanglangensis</name>
    <dbReference type="NCBI Taxonomy" id="2750084"/>
    <lineage>
        <taxon>Bacteria</taxon>
        <taxon>Pseudomonadati</taxon>
        <taxon>Pseudomonadota</taxon>
        <taxon>Alphaproteobacteria</taxon>
        <taxon>Hyphomicrobiales</taxon>
        <taxon>Stappiaceae</taxon>
        <taxon>Pannonibacter</taxon>
    </lineage>
</organism>
<dbReference type="PANTHER" id="PTHR30086">
    <property type="entry name" value="ARGININE EXPORTER PROTEIN ARGO"/>
    <property type="match status" value="1"/>
</dbReference>
<evidence type="ECO:0000256" key="3">
    <source>
        <dbReference type="ARBA" id="ARBA00022692"/>
    </source>
</evidence>
<evidence type="ECO:0000256" key="1">
    <source>
        <dbReference type="ARBA" id="ARBA00004651"/>
    </source>
</evidence>